<dbReference type="Proteomes" id="UP000316093">
    <property type="component" value="Chromosome"/>
</dbReference>
<evidence type="ECO:0000313" key="3">
    <source>
        <dbReference type="Proteomes" id="UP000316093"/>
    </source>
</evidence>
<accession>A0A4Y5ZAX1</accession>
<sequence>MDGDGERGGKGEEQGGAHGLHQDRTQHEGSRRAWSACIYVCLRLFDGRRFGDTRRICGSRAKLQHSIRTMAHPQTDRPMSLRQRLAALLLLAFAAEASAAHRVIVFVWDGMRPDAISEDDTPHLAALVKEGTFFADNHATYPTFTMVNASSFATGSFPGTIGFFGNRFWAPGASGFDAKGVPSDFAAPVYTEDYAVLRALDDHWHHELLQAPTLLERARKKGLKTAVVGKSGPAFLQDIHEGGTILDENVALPLAFAKKLSKAGFPLPANIVHAYDADHFQLEPDNGTPTAQLPLVTLKDGSTSDASDGAGAPPTASNAYLMKAFLEYILPVEKPDVSFVWLRNPDSTEHQYGVGSPNFHLALRAQDELLGQLQAKLKALGMDGDTDLVIVSDHAHSNVAGPRDLFPLRQIADGRVGRVDNEWGFSSSGAIRLADEMTQAGFTAFDGFGCIYAPVMSGVLANGKPLHPTRFDDDGRVCGKPGPYTTPAYKVPADLPKDAFVIAPNGGSEYLYLPSHDRAQVEKAVRFLQSREMFGAIFVDARYGKIPGTLPLATVHLANKRAPDIIASYDFDANAVIQGFPGTVYTSMSNERGMHGSFSPVDVHNTLLMTGPDFRKNLRSELPSGNVDVAPTLAAVLGIDLGKADGRVLREGVEGRDGAGLSVKAADVTTDSATRLDVRRVDGTPMGRSTYRFILKTKQLDDNGKVYTYFDQARAERGP</sequence>
<dbReference type="SUPFAM" id="SSF53649">
    <property type="entry name" value="Alkaline phosphatase-like"/>
    <property type="match status" value="1"/>
</dbReference>
<feature type="region of interest" description="Disordered" evidence="1">
    <location>
        <begin position="1"/>
        <end position="27"/>
    </location>
</feature>
<dbReference type="Pfam" id="PF01663">
    <property type="entry name" value="Phosphodiest"/>
    <property type="match status" value="1"/>
</dbReference>
<evidence type="ECO:0000256" key="1">
    <source>
        <dbReference type="SAM" id="MobiDB-lite"/>
    </source>
</evidence>
<name>A0A4Y5ZAX1_9GAMM</name>
<proteinExistence type="predicted"/>
<gene>
    <name evidence="2" type="ORF">FIV34_19440</name>
</gene>
<dbReference type="OrthoDB" id="9779418at2"/>
<dbReference type="KEGG" id="lpy:FIV34_19440"/>
<dbReference type="InterPro" id="IPR002591">
    <property type="entry name" value="Phosphodiest/P_Trfase"/>
</dbReference>
<reference evidence="2 3" key="1">
    <citation type="submission" date="2019-06" db="EMBL/GenBank/DDBJ databases">
        <title>A complete genome sequence for Luteibacter pinisoli MAH-14.</title>
        <authorList>
            <person name="Baltrus D.A."/>
        </authorList>
    </citation>
    <scope>NUCLEOTIDE SEQUENCE [LARGE SCALE GENOMIC DNA]</scope>
    <source>
        <strain evidence="2 3">MAH-14</strain>
    </source>
</reference>
<protein>
    <submittedName>
        <fullName evidence="2">Alkaline phosphatase family protein</fullName>
    </submittedName>
</protein>
<dbReference type="EMBL" id="CP041046">
    <property type="protein sequence ID" value="QDE41218.1"/>
    <property type="molecule type" value="Genomic_DNA"/>
</dbReference>
<organism evidence="2 3">
    <name type="scientific">Luteibacter pinisoli</name>
    <dbReference type="NCBI Taxonomy" id="2589080"/>
    <lineage>
        <taxon>Bacteria</taxon>
        <taxon>Pseudomonadati</taxon>
        <taxon>Pseudomonadota</taxon>
        <taxon>Gammaproteobacteria</taxon>
        <taxon>Lysobacterales</taxon>
        <taxon>Rhodanobacteraceae</taxon>
        <taxon>Luteibacter</taxon>
    </lineage>
</organism>
<evidence type="ECO:0000313" key="2">
    <source>
        <dbReference type="EMBL" id="QDE41218.1"/>
    </source>
</evidence>
<dbReference type="PANTHER" id="PTHR10151">
    <property type="entry name" value="ECTONUCLEOTIDE PYROPHOSPHATASE/PHOSPHODIESTERASE"/>
    <property type="match status" value="1"/>
</dbReference>
<keyword evidence="3" id="KW-1185">Reference proteome</keyword>
<dbReference type="PANTHER" id="PTHR10151:SF120">
    <property type="entry name" value="BIS(5'-ADENOSYL)-TRIPHOSPHATASE"/>
    <property type="match status" value="1"/>
</dbReference>
<dbReference type="InterPro" id="IPR017850">
    <property type="entry name" value="Alkaline_phosphatase_core_sf"/>
</dbReference>
<dbReference type="GO" id="GO:0016787">
    <property type="term" value="F:hydrolase activity"/>
    <property type="evidence" value="ECO:0007669"/>
    <property type="project" value="UniProtKB-ARBA"/>
</dbReference>
<dbReference type="GO" id="GO:0005773">
    <property type="term" value="C:vacuole"/>
    <property type="evidence" value="ECO:0007669"/>
    <property type="project" value="TreeGrafter"/>
</dbReference>
<dbReference type="Gene3D" id="3.40.720.10">
    <property type="entry name" value="Alkaline Phosphatase, subunit A"/>
    <property type="match status" value="1"/>
</dbReference>
<dbReference type="AlphaFoldDB" id="A0A4Y5ZAX1"/>